<evidence type="ECO:0000313" key="1">
    <source>
        <dbReference type="EMBL" id="MCQ8103269.1"/>
    </source>
</evidence>
<gene>
    <name evidence="1" type="ORF">NP590_04045</name>
</gene>
<organism evidence="1 2">
    <name type="scientific">Methylomonas subterranea</name>
    <dbReference type="NCBI Taxonomy" id="2952225"/>
    <lineage>
        <taxon>Bacteria</taxon>
        <taxon>Pseudomonadati</taxon>
        <taxon>Pseudomonadota</taxon>
        <taxon>Gammaproteobacteria</taxon>
        <taxon>Methylococcales</taxon>
        <taxon>Methylococcaceae</taxon>
        <taxon>Methylomonas</taxon>
    </lineage>
</organism>
<sequence>MTEHHDGDEPCMESKLLALHTSTVCLARALVLSGALDREVFHYQLDEARRWLAQFDECGHNVAAFDELLTMLKQV</sequence>
<evidence type="ECO:0000313" key="2">
    <source>
        <dbReference type="Proteomes" id="UP001524499"/>
    </source>
</evidence>
<name>A0ABT1TD89_9GAMM</name>
<dbReference type="EMBL" id="JANIBJ010000005">
    <property type="protein sequence ID" value="MCQ8103269.1"/>
    <property type="molecule type" value="Genomic_DNA"/>
</dbReference>
<protein>
    <submittedName>
        <fullName evidence="1">Uncharacterized protein</fullName>
    </submittedName>
</protein>
<dbReference type="RefSeq" id="WP_256600954.1">
    <property type="nucleotide sequence ID" value="NZ_JANIBJ010000005.1"/>
</dbReference>
<proteinExistence type="predicted"/>
<dbReference type="Proteomes" id="UP001524499">
    <property type="component" value="Unassembled WGS sequence"/>
</dbReference>
<accession>A0ABT1TD89</accession>
<keyword evidence="2" id="KW-1185">Reference proteome</keyword>
<comment type="caution">
    <text evidence="1">The sequence shown here is derived from an EMBL/GenBank/DDBJ whole genome shotgun (WGS) entry which is preliminary data.</text>
</comment>
<reference evidence="1 2" key="1">
    <citation type="submission" date="2022-07" db="EMBL/GenBank/DDBJ databases">
        <title>Methylomonas rivi sp. nov., Methylomonas rosea sp. nov., Methylomonas aureus sp. nov. and Methylomonas subterranea sp. nov., four novel methanotrophs isolated from a freshwater creek and the deep terrestrial subsurface.</title>
        <authorList>
            <person name="Abin C."/>
            <person name="Sankaranarayanan K."/>
            <person name="Garner C."/>
            <person name="Sindelar R."/>
            <person name="Kotary K."/>
            <person name="Garner R."/>
            <person name="Barclay S."/>
            <person name="Lawson P."/>
            <person name="Krumholz L."/>
        </authorList>
    </citation>
    <scope>NUCLEOTIDE SEQUENCE [LARGE SCALE GENOMIC DNA]</scope>
    <source>
        <strain evidence="1 2">SURF-2</strain>
    </source>
</reference>